<dbReference type="PROSITE" id="PS50850">
    <property type="entry name" value="MFS"/>
    <property type="match status" value="1"/>
</dbReference>
<dbReference type="PROSITE" id="PS00216">
    <property type="entry name" value="SUGAR_TRANSPORT_1"/>
    <property type="match status" value="1"/>
</dbReference>
<name>A0A433QDI3_9FUNG</name>
<gene>
    <name evidence="7" type="ORF">BC938DRAFT_482697</name>
</gene>
<evidence type="ECO:0000313" key="7">
    <source>
        <dbReference type="EMBL" id="RUS27817.1"/>
    </source>
</evidence>
<evidence type="ECO:0000256" key="5">
    <source>
        <dbReference type="SAM" id="Phobius"/>
    </source>
</evidence>
<comment type="caution">
    <text evidence="7">The sequence shown here is derived from an EMBL/GenBank/DDBJ whole genome shotgun (WGS) entry which is preliminary data.</text>
</comment>
<dbReference type="Proteomes" id="UP000274822">
    <property type="component" value="Unassembled WGS sequence"/>
</dbReference>
<dbReference type="AlphaFoldDB" id="A0A433QDI3"/>
<evidence type="ECO:0000259" key="6">
    <source>
        <dbReference type="PROSITE" id="PS50850"/>
    </source>
</evidence>
<dbReference type="InterPro" id="IPR036259">
    <property type="entry name" value="MFS_trans_sf"/>
</dbReference>
<evidence type="ECO:0000256" key="4">
    <source>
        <dbReference type="ARBA" id="ARBA00023136"/>
    </source>
</evidence>
<dbReference type="GO" id="GO:0022857">
    <property type="term" value="F:transmembrane transporter activity"/>
    <property type="evidence" value="ECO:0007669"/>
    <property type="project" value="InterPro"/>
</dbReference>
<evidence type="ECO:0000256" key="3">
    <source>
        <dbReference type="ARBA" id="ARBA00022989"/>
    </source>
</evidence>
<comment type="subcellular location">
    <subcellularLocation>
        <location evidence="1">Membrane</location>
        <topology evidence="1">Multi-pass membrane protein</topology>
    </subcellularLocation>
</comment>
<protein>
    <recommendedName>
        <fullName evidence="6">Major facilitator superfamily (MFS) profile domain-containing protein</fullName>
    </recommendedName>
</protein>
<dbReference type="Gene3D" id="1.20.1250.20">
    <property type="entry name" value="MFS general substrate transporter like domains"/>
    <property type="match status" value="1"/>
</dbReference>
<dbReference type="InterPro" id="IPR005829">
    <property type="entry name" value="Sugar_transporter_CS"/>
</dbReference>
<organism evidence="7 8">
    <name type="scientific">Jimgerdemannia flammicorona</name>
    <dbReference type="NCBI Taxonomy" id="994334"/>
    <lineage>
        <taxon>Eukaryota</taxon>
        <taxon>Fungi</taxon>
        <taxon>Fungi incertae sedis</taxon>
        <taxon>Mucoromycota</taxon>
        <taxon>Mucoromycotina</taxon>
        <taxon>Endogonomycetes</taxon>
        <taxon>Endogonales</taxon>
        <taxon>Endogonaceae</taxon>
        <taxon>Jimgerdemannia</taxon>
    </lineage>
</organism>
<keyword evidence="3 5" id="KW-1133">Transmembrane helix</keyword>
<reference evidence="7 8" key="1">
    <citation type="journal article" date="2018" name="New Phytol.">
        <title>Phylogenomics of Endogonaceae and evolution of mycorrhizas within Mucoromycota.</title>
        <authorList>
            <person name="Chang Y."/>
            <person name="Desiro A."/>
            <person name="Na H."/>
            <person name="Sandor L."/>
            <person name="Lipzen A."/>
            <person name="Clum A."/>
            <person name="Barry K."/>
            <person name="Grigoriev I.V."/>
            <person name="Martin F.M."/>
            <person name="Stajich J.E."/>
            <person name="Smith M.E."/>
            <person name="Bonito G."/>
            <person name="Spatafora J.W."/>
        </authorList>
    </citation>
    <scope>NUCLEOTIDE SEQUENCE [LARGE SCALE GENOMIC DNA]</scope>
    <source>
        <strain evidence="7 8">AD002</strain>
    </source>
</reference>
<proteinExistence type="predicted"/>
<keyword evidence="4 5" id="KW-0472">Membrane</keyword>
<evidence type="ECO:0000256" key="1">
    <source>
        <dbReference type="ARBA" id="ARBA00004141"/>
    </source>
</evidence>
<keyword evidence="8" id="KW-1185">Reference proteome</keyword>
<dbReference type="GO" id="GO:0016020">
    <property type="term" value="C:membrane"/>
    <property type="evidence" value="ECO:0007669"/>
    <property type="project" value="UniProtKB-SubCell"/>
</dbReference>
<feature type="domain" description="Major facilitator superfamily (MFS) profile" evidence="6">
    <location>
        <begin position="1"/>
        <end position="61"/>
    </location>
</feature>
<keyword evidence="2 5" id="KW-0812">Transmembrane</keyword>
<dbReference type="SUPFAM" id="SSF103473">
    <property type="entry name" value="MFS general substrate transporter"/>
    <property type="match status" value="1"/>
</dbReference>
<dbReference type="EMBL" id="RBNJ01007744">
    <property type="protein sequence ID" value="RUS27817.1"/>
    <property type="molecule type" value="Genomic_DNA"/>
</dbReference>
<feature type="transmembrane region" description="Helical" evidence="5">
    <location>
        <begin position="21"/>
        <end position="54"/>
    </location>
</feature>
<evidence type="ECO:0000256" key="2">
    <source>
        <dbReference type="ARBA" id="ARBA00022692"/>
    </source>
</evidence>
<accession>A0A433QDI3</accession>
<dbReference type="InterPro" id="IPR020846">
    <property type="entry name" value="MFS_dom"/>
</dbReference>
<evidence type="ECO:0000313" key="8">
    <source>
        <dbReference type="Proteomes" id="UP000274822"/>
    </source>
</evidence>
<sequence length="61" mass="6152">MSCKPPSESSQLSDIFGRRPIIILTIAAFLGGVVICALGPSFLIAIAGCVISGIDGGGITF</sequence>